<dbReference type="Gene3D" id="1.25.40.20">
    <property type="entry name" value="Ankyrin repeat-containing domain"/>
    <property type="match status" value="1"/>
</dbReference>
<keyword evidence="6" id="KW-1185">Reference proteome</keyword>
<dbReference type="GO" id="GO:0004842">
    <property type="term" value="F:ubiquitin-protein transferase activity"/>
    <property type="evidence" value="ECO:0007669"/>
    <property type="project" value="TreeGrafter"/>
</dbReference>
<evidence type="ECO:0000256" key="2">
    <source>
        <dbReference type="ARBA" id="ARBA00023043"/>
    </source>
</evidence>
<dbReference type="GO" id="GO:0085020">
    <property type="term" value="P:protein K6-linked ubiquitination"/>
    <property type="evidence" value="ECO:0007669"/>
    <property type="project" value="TreeGrafter"/>
</dbReference>
<dbReference type="SMART" id="SM00248">
    <property type="entry name" value="ANK"/>
    <property type="match status" value="3"/>
</dbReference>
<dbReference type="PANTHER" id="PTHR24171:SF8">
    <property type="entry name" value="BRCA1-ASSOCIATED RING DOMAIN PROTEIN 1"/>
    <property type="match status" value="1"/>
</dbReference>
<evidence type="ECO:0000256" key="3">
    <source>
        <dbReference type="PROSITE-ProRule" id="PRU00023"/>
    </source>
</evidence>
<dbReference type="PROSITE" id="PS50088">
    <property type="entry name" value="ANK_REPEAT"/>
    <property type="match status" value="2"/>
</dbReference>
<feature type="region of interest" description="Disordered" evidence="4">
    <location>
        <begin position="522"/>
        <end position="705"/>
    </location>
</feature>
<dbReference type="SUPFAM" id="SSF48403">
    <property type="entry name" value="Ankyrin repeat"/>
    <property type="match status" value="1"/>
</dbReference>
<keyword evidence="1" id="KW-0677">Repeat</keyword>
<feature type="region of interest" description="Disordered" evidence="4">
    <location>
        <begin position="460"/>
        <end position="491"/>
    </location>
</feature>
<dbReference type="InterPro" id="IPR036770">
    <property type="entry name" value="Ankyrin_rpt-contain_sf"/>
</dbReference>
<dbReference type="OrthoDB" id="194358at2759"/>
<evidence type="ECO:0000256" key="1">
    <source>
        <dbReference type="ARBA" id="ARBA00022737"/>
    </source>
</evidence>
<feature type="compositionally biased region" description="Polar residues" evidence="4">
    <location>
        <begin position="338"/>
        <end position="362"/>
    </location>
</feature>
<feature type="compositionally biased region" description="Polar residues" evidence="4">
    <location>
        <begin position="617"/>
        <end position="627"/>
    </location>
</feature>
<name>A0A433UB37_ELYCH</name>
<accession>A0A433UB37</accession>
<reference evidence="5 6" key="1">
    <citation type="submission" date="2019-01" db="EMBL/GenBank/DDBJ databases">
        <title>A draft genome assembly of the solar-powered sea slug Elysia chlorotica.</title>
        <authorList>
            <person name="Cai H."/>
            <person name="Li Q."/>
            <person name="Fang X."/>
            <person name="Li J."/>
            <person name="Curtis N.E."/>
            <person name="Altenburger A."/>
            <person name="Shibata T."/>
            <person name="Feng M."/>
            <person name="Maeda T."/>
            <person name="Schwartz J.A."/>
            <person name="Shigenobu S."/>
            <person name="Lundholm N."/>
            <person name="Nishiyama T."/>
            <person name="Yang H."/>
            <person name="Hasebe M."/>
            <person name="Li S."/>
            <person name="Pierce S.K."/>
            <person name="Wang J."/>
        </authorList>
    </citation>
    <scope>NUCLEOTIDE SEQUENCE [LARGE SCALE GENOMIC DNA]</scope>
    <source>
        <strain evidence="5">EC2010</strain>
        <tissue evidence="5">Whole organism of an adult</tissue>
    </source>
</reference>
<proteinExistence type="predicted"/>
<dbReference type="GO" id="GO:0031436">
    <property type="term" value="C:BRCA1-BARD1 complex"/>
    <property type="evidence" value="ECO:0007669"/>
    <property type="project" value="TreeGrafter"/>
</dbReference>
<dbReference type="PANTHER" id="PTHR24171">
    <property type="entry name" value="ANKYRIN REPEAT DOMAIN-CONTAINING PROTEIN 39-RELATED"/>
    <property type="match status" value="1"/>
</dbReference>
<dbReference type="GO" id="GO:0070531">
    <property type="term" value="C:BRCA1-A complex"/>
    <property type="evidence" value="ECO:0007669"/>
    <property type="project" value="TreeGrafter"/>
</dbReference>
<evidence type="ECO:0000256" key="4">
    <source>
        <dbReference type="SAM" id="MobiDB-lite"/>
    </source>
</evidence>
<feature type="compositionally biased region" description="Low complexity" evidence="4">
    <location>
        <begin position="645"/>
        <end position="658"/>
    </location>
</feature>
<protein>
    <submittedName>
        <fullName evidence="5">Uncharacterized protein</fullName>
    </submittedName>
</protein>
<sequence length="765" mass="83289">MDSKLHTAVRYGDEEAVEVSLKAGFDPNKIGLLKWNPIHEASHNGERDILKLLIQYKGDVNQQDTLHRNTPLHYAAKEDNSACVTVLLKAGARVDIKNKEGLTCLDVATSFCRDIIQDYVNQHSHPGEWRDDFNNNPGGKTGDLGSDAWGDVPRIPDTDAIGHLHLSFEYHNTNLKIRVWQVSELLLPPPQISMIESIFVRSYLIPDAAKKSNRKTEDVRVEMTNKKELPQKAALQSGIQHIFTPSSFKFETPLLYTGVTKTIVTERSVRLEVCMTQKHTKRAFLMAIVHMPLAVAVRRPIRERYPLIPCMNYTIPNNMRVYSARDIILENAGGGKPDSSSLEIYSRSNSTASSTHDGASSTASQKCVSLNLSDSDDDEADVAGILEIKAYSPGKLPPSPRHNPTVASITIPEEPDLAALREVVMGKDGFSKKDVSIDMREQEEQKSRVKKKIIPNEMFSKEQDISVSDEEPDVPGASKKISQPSPEHSPSVVLDIGHSQERETVVDIAKLQGDVIIEVSGDDSNASKLSNTQAPAGKKKILPPSELLSQTAQKLSEQNPTTTVEDSAESGCVYDDIASGKRNERQIIPLAVNPQTKDTTDKDANSGDSGNGDRNAKSLNPTVTVDNSLVVEDTSKLPGLSLAPRGRSGSEVSSEVGSAATSRPETPVWDFYDFTDEVPGGETEGKGEGVSGESGSKSGGDDASKALGTLQESILRLSRSTRLGAAVGSSDVLETERVSGPVLPTVMIEDFEEMEEAVEEDEGES</sequence>
<comment type="caution">
    <text evidence="5">The sequence shown here is derived from an EMBL/GenBank/DDBJ whole genome shotgun (WGS) entry which is preliminary data.</text>
</comment>
<evidence type="ECO:0000313" key="5">
    <source>
        <dbReference type="EMBL" id="RUS91055.1"/>
    </source>
</evidence>
<dbReference type="PROSITE" id="PS50297">
    <property type="entry name" value="ANK_REP_REGION"/>
    <property type="match status" value="2"/>
</dbReference>
<feature type="region of interest" description="Disordered" evidence="4">
    <location>
        <begin position="334"/>
        <end position="362"/>
    </location>
</feature>
<dbReference type="Pfam" id="PF12796">
    <property type="entry name" value="Ank_2"/>
    <property type="match status" value="1"/>
</dbReference>
<dbReference type="EMBL" id="RQTK01000019">
    <property type="protein sequence ID" value="RUS91055.1"/>
    <property type="molecule type" value="Genomic_DNA"/>
</dbReference>
<dbReference type="InterPro" id="IPR002110">
    <property type="entry name" value="Ankyrin_rpt"/>
</dbReference>
<feature type="repeat" description="ANK" evidence="3">
    <location>
        <begin position="67"/>
        <end position="99"/>
    </location>
</feature>
<organism evidence="5 6">
    <name type="scientific">Elysia chlorotica</name>
    <name type="common">Eastern emerald elysia</name>
    <name type="synonym">Sea slug</name>
    <dbReference type="NCBI Taxonomy" id="188477"/>
    <lineage>
        <taxon>Eukaryota</taxon>
        <taxon>Metazoa</taxon>
        <taxon>Spiralia</taxon>
        <taxon>Lophotrochozoa</taxon>
        <taxon>Mollusca</taxon>
        <taxon>Gastropoda</taxon>
        <taxon>Heterobranchia</taxon>
        <taxon>Euthyneura</taxon>
        <taxon>Panpulmonata</taxon>
        <taxon>Sacoglossa</taxon>
        <taxon>Placobranchoidea</taxon>
        <taxon>Plakobranchidae</taxon>
        <taxon>Elysia</taxon>
    </lineage>
</organism>
<dbReference type="Proteomes" id="UP000271974">
    <property type="component" value="Unassembled WGS sequence"/>
</dbReference>
<feature type="repeat" description="ANK" evidence="3">
    <location>
        <begin position="33"/>
        <end position="65"/>
    </location>
</feature>
<dbReference type="STRING" id="188477.A0A433UB37"/>
<evidence type="ECO:0000313" key="6">
    <source>
        <dbReference type="Proteomes" id="UP000271974"/>
    </source>
</evidence>
<keyword evidence="2 3" id="KW-0040">ANK repeat</keyword>
<feature type="compositionally biased region" description="Polar residues" evidence="4">
    <location>
        <begin position="522"/>
        <end position="534"/>
    </location>
</feature>
<dbReference type="AlphaFoldDB" id="A0A433UB37"/>
<feature type="compositionally biased region" description="Polar residues" evidence="4">
    <location>
        <begin position="547"/>
        <end position="565"/>
    </location>
</feature>
<gene>
    <name evidence="5" type="ORF">EGW08_001183</name>
</gene>